<dbReference type="Pfam" id="PF10471">
    <property type="entry name" value="ANAPC_CDC26"/>
    <property type="match status" value="1"/>
</dbReference>
<proteinExistence type="predicted"/>
<dbReference type="InterPro" id="IPR024535">
    <property type="entry name" value="RHGA/B-epi-like_pectate_lyase"/>
</dbReference>
<dbReference type="PANTHER" id="PTHR33928">
    <property type="entry name" value="POLYGALACTURONASE QRT3"/>
    <property type="match status" value="1"/>
</dbReference>
<protein>
    <submittedName>
        <fullName evidence="4">Glucan 1,3-beta-glucosidase</fullName>
    </submittedName>
</protein>
<dbReference type="GO" id="GO:0005680">
    <property type="term" value="C:anaphase-promoting complex"/>
    <property type="evidence" value="ECO:0007669"/>
    <property type="project" value="InterPro"/>
</dbReference>
<feature type="region of interest" description="Disordered" evidence="2">
    <location>
        <begin position="27"/>
        <end position="51"/>
    </location>
</feature>
<dbReference type="Gene3D" id="2.160.20.10">
    <property type="entry name" value="Single-stranded right-handed beta-helix, Pectin lyase-like"/>
    <property type="match status" value="2"/>
</dbReference>
<keyword evidence="5" id="KW-1185">Reference proteome</keyword>
<accession>A0AAI8Z1S5</accession>
<dbReference type="PROSITE" id="PS50818">
    <property type="entry name" value="INTEIN_C_TER"/>
    <property type="match status" value="1"/>
</dbReference>
<dbReference type="SUPFAM" id="SSF51126">
    <property type="entry name" value="Pectin lyase-like"/>
    <property type="match status" value="2"/>
</dbReference>
<evidence type="ECO:0000313" key="4">
    <source>
        <dbReference type="EMBL" id="CAK4030875.1"/>
    </source>
</evidence>
<dbReference type="EMBL" id="CAVMBE010000041">
    <property type="protein sequence ID" value="CAK4030875.1"/>
    <property type="molecule type" value="Genomic_DNA"/>
</dbReference>
<comment type="caution">
    <text evidence="4">The sequence shown here is derived from an EMBL/GenBank/DDBJ whole genome shotgun (WGS) entry which is preliminary data.</text>
</comment>
<dbReference type="PANTHER" id="PTHR33928:SF2">
    <property type="entry name" value="PECTATE LYASE SUPERFAMILY PROTEIN DOMAIN-CONTAINING PROTEIN-RELATED"/>
    <property type="match status" value="1"/>
</dbReference>
<dbReference type="Proteomes" id="UP001296104">
    <property type="component" value="Unassembled WGS sequence"/>
</dbReference>
<dbReference type="InterPro" id="IPR018860">
    <property type="entry name" value="APC_suCDC26"/>
</dbReference>
<evidence type="ECO:0000259" key="3">
    <source>
        <dbReference type="Pfam" id="PF12708"/>
    </source>
</evidence>
<name>A0AAI8Z1S5_9PEZI</name>
<dbReference type="CDD" id="cd23668">
    <property type="entry name" value="GH55_beta13glucanase-like"/>
    <property type="match status" value="1"/>
</dbReference>
<feature type="domain" description="Rhamnogalacturonase A/B/Epimerase-like pectate lyase" evidence="3">
    <location>
        <begin position="218"/>
        <end position="461"/>
    </location>
</feature>
<reference evidence="4" key="1">
    <citation type="submission" date="2023-11" db="EMBL/GenBank/DDBJ databases">
        <authorList>
            <person name="Alioto T."/>
            <person name="Alioto T."/>
            <person name="Gomez Garrido J."/>
        </authorList>
    </citation>
    <scope>NUCLEOTIDE SEQUENCE</scope>
</reference>
<gene>
    <name evidence="4" type="ORF">LECACI_7A006033</name>
</gene>
<dbReference type="InterPro" id="IPR039279">
    <property type="entry name" value="QRT3-like"/>
</dbReference>
<evidence type="ECO:0000256" key="1">
    <source>
        <dbReference type="ARBA" id="ARBA00022786"/>
    </source>
</evidence>
<dbReference type="AlphaFoldDB" id="A0AAI8Z1S5"/>
<organism evidence="4 5">
    <name type="scientific">Lecanosticta acicola</name>
    <dbReference type="NCBI Taxonomy" id="111012"/>
    <lineage>
        <taxon>Eukaryota</taxon>
        <taxon>Fungi</taxon>
        <taxon>Dikarya</taxon>
        <taxon>Ascomycota</taxon>
        <taxon>Pezizomycotina</taxon>
        <taxon>Dothideomycetes</taxon>
        <taxon>Dothideomycetidae</taxon>
        <taxon>Mycosphaerellales</taxon>
        <taxon>Mycosphaerellaceae</taxon>
        <taxon>Lecanosticta</taxon>
    </lineage>
</organism>
<sequence length="969" mass="107699">MLSRPATKIPLTADDVAAYEQRQLARKARNKSQELGDFDDYGKNDSTPEMTPAEEARAVKAKMSRDQRIGVGGSREYLARLFCVHDRHIALWRSHLLFNNLLIMVFAHHSLRAASLIAFIFLLYTLLPTAQADLHVLDLDDSLNVPLSSSEMRFELNDAGSPKLGPRIEKYDYLAASEMPADSRKLAKRYGSGEPFWFSQIKRQGQPAYGRNATYQVFRNVLDYGAKGDGITDDTDAFNAAIADGNRCGWMTGGYIGGTQTYGGYYGCDSQTTTPAIVYVPGGRTYMISSPVIMLYMTQMVGDANDLPVVKATADFSGIGIFDSDPYIIYQTQYYQNQNNFYRHVRNFVFDTTGVPPTTQVHGLHWQVAQAASLQNLVFNMPVGTPGDGNMHIGIFMDNGSSQFFEDIIFIGGQYGFFAGNQQMNIRNLTFYGCETGIYQNWGWIFVYKDITFHDCGIGLDMTGTPHSVTIQDSDFYNTPIAMTTNFSDYSVPPAANSLAIDNCFFDENTPIALASANGSTIVTGNRRVEGFVQGTSYTAYDTTHVVGNMDCYGPQTVYSRVQQEQPSAPKAAELLNSEGKFPSRGRPQYEGVPVEQFKSIMDYGCSNDGVTDVTTCVQNFLNSIDIAGGEIAFIDHGAYVITDTITVPNGIRMIGEIWPLFMVSAEAGKFQDQFNPQAAFLVGQPGDRGDTEIVEILFETRGPVPGAIMMQWNLECTGQISCGVFDSHWRVGGSNGTQLQNYNCIKQPNVAHGADPSCWVSFMLVHIAPSARNVIFSHNWLWVADHELDLDGKDQIDIYNGRGMLIESQGPFWMYGPSNEHSVLYNTQIANAKNIYLSMAQSETAYMQSNPNSLSSFTPQTAWSDPTFEDCFSARCFKTLGLRIYNSSYVYNYGSGLYSFFENYDSACITTHNCDERRVVIDKSEAVYMYNMNSIAASFLFDVDGTELVPYLNNQGTFADTVAFFEYP</sequence>
<dbReference type="Pfam" id="PF12708">
    <property type="entry name" value="Pect-lyase_RHGA_epim"/>
    <property type="match status" value="1"/>
</dbReference>
<evidence type="ECO:0000256" key="2">
    <source>
        <dbReference type="SAM" id="MobiDB-lite"/>
    </source>
</evidence>
<dbReference type="InterPro" id="IPR012334">
    <property type="entry name" value="Pectin_lyas_fold"/>
</dbReference>
<dbReference type="GO" id="GO:0031145">
    <property type="term" value="P:anaphase-promoting complex-dependent catabolic process"/>
    <property type="evidence" value="ECO:0007669"/>
    <property type="project" value="InterPro"/>
</dbReference>
<dbReference type="GO" id="GO:0004650">
    <property type="term" value="F:polygalacturonase activity"/>
    <property type="evidence" value="ECO:0007669"/>
    <property type="project" value="InterPro"/>
</dbReference>
<dbReference type="InterPro" id="IPR011050">
    <property type="entry name" value="Pectin_lyase_fold/virulence"/>
</dbReference>
<dbReference type="InterPro" id="IPR030934">
    <property type="entry name" value="Intein_C"/>
</dbReference>
<keyword evidence="1" id="KW-0833">Ubl conjugation pathway</keyword>
<evidence type="ECO:0000313" key="5">
    <source>
        <dbReference type="Proteomes" id="UP001296104"/>
    </source>
</evidence>